<evidence type="ECO:0000256" key="2">
    <source>
        <dbReference type="SAM" id="MobiDB-lite"/>
    </source>
</evidence>
<evidence type="ECO:0000313" key="4">
    <source>
        <dbReference type="Proteomes" id="UP000265631"/>
    </source>
</evidence>
<dbReference type="EMBL" id="PXXK01000106">
    <property type="protein sequence ID" value="RFN51411.1"/>
    <property type="molecule type" value="Genomic_DNA"/>
</dbReference>
<feature type="coiled-coil region" evidence="1">
    <location>
        <begin position="37"/>
        <end position="64"/>
    </location>
</feature>
<proteinExistence type="predicted"/>
<accession>A0A395MTY7</accession>
<evidence type="ECO:0000313" key="3">
    <source>
        <dbReference type="EMBL" id="RFN51411.1"/>
    </source>
</evidence>
<gene>
    <name evidence="3" type="ORF">FIE12Z_4322</name>
</gene>
<evidence type="ECO:0000256" key="1">
    <source>
        <dbReference type="SAM" id="Coils"/>
    </source>
</evidence>
<dbReference type="Proteomes" id="UP000265631">
    <property type="component" value="Unassembled WGS sequence"/>
</dbReference>
<organism evidence="3 4">
    <name type="scientific">Fusarium flagelliforme</name>
    <dbReference type="NCBI Taxonomy" id="2675880"/>
    <lineage>
        <taxon>Eukaryota</taxon>
        <taxon>Fungi</taxon>
        <taxon>Dikarya</taxon>
        <taxon>Ascomycota</taxon>
        <taxon>Pezizomycotina</taxon>
        <taxon>Sordariomycetes</taxon>
        <taxon>Hypocreomycetidae</taxon>
        <taxon>Hypocreales</taxon>
        <taxon>Nectriaceae</taxon>
        <taxon>Fusarium</taxon>
        <taxon>Fusarium incarnatum-equiseti species complex</taxon>
    </lineage>
</organism>
<dbReference type="AlphaFoldDB" id="A0A395MTY7"/>
<feature type="region of interest" description="Disordered" evidence="2">
    <location>
        <begin position="1"/>
        <end position="20"/>
    </location>
</feature>
<sequence length="268" mass="31085">MTWASINPTEAVPPSTHPSDAHTACLASAYKALKKRFSHLLQKNDSLAKKNKSLQQQLDQTLRDNFQIRGELQRLHETYNILAKDIARIKVEKAQLFERLENERFQRELSDLILNQYKDEVKERKEEIEREVFKRELSDLLLDQYRNRIEEQDKALKEKDFDVALSKESVTAAYSEISALSSQVLYWKQEVAINEGHISSLAHKLEGNTGQMTRQNNQIANLEKERREAMDGCRYFEGQIKRLKATYDELLIRVDALNSGCDVGKQTE</sequence>
<feature type="coiled-coil region" evidence="1">
    <location>
        <begin position="114"/>
        <end position="162"/>
    </location>
</feature>
<feature type="coiled-coil region" evidence="1">
    <location>
        <begin position="205"/>
        <end position="232"/>
    </location>
</feature>
<protein>
    <submittedName>
        <fullName evidence="3">Uncharacterized protein</fullName>
    </submittedName>
</protein>
<comment type="caution">
    <text evidence="3">The sequence shown here is derived from an EMBL/GenBank/DDBJ whole genome shotgun (WGS) entry which is preliminary data.</text>
</comment>
<name>A0A395MTY7_9HYPO</name>
<keyword evidence="4" id="KW-1185">Reference proteome</keyword>
<reference evidence="3 4" key="1">
    <citation type="journal article" date="2018" name="PLoS Pathog.">
        <title>Evolution of structural diversity of trichothecenes, a family of toxins produced by plant pathogenic and entomopathogenic fungi.</title>
        <authorList>
            <person name="Proctor R.H."/>
            <person name="McCormick S.P."/>
            <person name="Kim H.S."/>
            <person name="Cardoza R.E."/>
            <person name="Stanley A.M."/>
            <person name="Lindo L."/>
            <person name="Kelly A."/>
            <person name="Brown D.W."/>
            <person name="Lee T."/>
            <person name="Vaughan M.M."/>
            <person name="Alexander N.J."/>
            <person name="Busman M."/>
            <person name="Gutierrez S."/>
        </authorList>
    </citation>
    <scope>NUCLEOTIDE SEQUENCE [LARGE SCALE GENOMIC DNA]</scope>
    <source>
        <strain evidence="3 4">NRRL 13405</strain>
    </source>
</reference>
<dbReference type="Gene3D" id="1.20.5.340">
    <property type="match status" value="1"/>
</dbReference>
<keyword evidence="1" id="KW-0175">Coiled coil</keyword>